<dbReference type="AlphaFoldDB" id="R0K0G3"/>
<evidence type="ECO:0000313" key="1">
    <source>
        <dbReference type="EMBL" id="EOB03391.1"/>
    </source>
</evidence>
<organism evidence="1 2">
    <name type="scientific">Anas platyrhynchos</name>
    <name type="common">Mallard</name>
    <name type="synonym">Anas boschas</name>
    <dbReference type="NCBI Taxonomy" id="8839"/>
    <lineage>
        <taxon>Eukaryota</taxon>
        <taxon>Metazoa</taxon>
        <taxon>Chordata</taxon>
        <taxon>Craniata</taxon>
        <taxon>Vertebrata</taxon>
        <taxon>Euteleostomi</taxon>
        <taxon>Archelosauria</taxon>
        <taxon>Archosauria</taxon>
        <taxon>Dinosauria</taxon>
        <taxon>Saurischia</taxon>
        <taxon>Theropoda</taxon>
        <taxon>Coelurosauria</taxon>
        <taxon>Aves</taxon>
        <taxon>Neognathae</taxon>
        <taxon>Galloanserae</taxon>
        <taxon>Anseriformes</taxon>
        <taxon>Anatidae</taxon>
        <taxon>Anatinae</taxon>
        <taxon>Anas</taxon>
    </lineage>
</organism>
<gene>
    <name evidence="1" type="ORF">Anapl_12120</name>
</gene>
<name>R0K0G3_ANAPL</name>
<dbReference type="EMBL" id="KB742862">
    <property type="protein sequence ID" value="EOB03391.1"/>
    <property type="molecule type" value="Genomic_DNA"/>
</dbReference>
<proteinExistence type="predicted"/>
<protein>
    <submittedName>
        <fullName evidence="1">Uncharacterized protein</fullName>
    </submittedName>
</protein>
<sequence>MDALSLDESTLLWFSSDLFGNRLGEIWNFGTKTEHLEQDLAFLRGFGCARRMLLLDSFLETAAVRPCRKTSFPSALLLALLQPPGV</sequence>
<accession>R0K0G3</accession>
<keyword evidence="2" id="KW-1185">Reference proteome</keyword>
<evidence type="ECO:0000313" key="2">
    <source>
        <dbReference type="Proteomes" id="UP000296049"/>
    </source>
</evidence>
<dbReference type="Proteomes" id="UP000296049">
    <property type="component" value="Unassembled WGS sequence"/>
</dbReference>
<reference evidence="2" key="1">
    <citation type="journal article" date="2013" name="Nat. Genet.">
        <title>The duck genome and transcriptome provide insight into an avian influenza virus reservoir species.</title>
        <authorList>
            <person name="Huang Y."/>
            <person name="Li Y."/>
            <person name="Burt D.W."/>
            <person name="Chen H."/>
            <person name="Zhang Y."/>
            <person name="Qian W."/>
            <person name="Kim H."/>
            <person name="Gan S."/>
            <person name="Zhao Y."/>
            <person name="Li J."/>
            <person name="Yi K."/>
            <person name="Feng H."/>
            <person name="Zhu P."/>
            <person name="Li B."/>
            <person name="Liu Q."/>
            <person name="Fairley S."/>
            <person name="Magor K.E."/>
            <person name="Du Z."/>
            <person name="Hu X."/>
            <person name="Goodman L."/>
            <person name="Tafer H."/>
            <person name="Vignal A."/>
            <person name="Lee T."/>
            <person name="Kim K.W."/>
            <person name="Sheng Z."/>
            <person name="An Y."/>
            <person name="Searle S."/>
            <person name="Herrero J."/>
            <person name="Groenen M.A."/>
            <person name="Crooijmans R.P."/>
            <person name="Faraut T."/>
            <person name="Cai Q."/>
            <person name="Webster R.G."/>
            <person name="Aldridge J.R."/>
            <person name="Warren W.C."/>
            <person name="Bartschat S."/>
            <person name="Kehr S."/>
            <person name="Marz M."/>
            <person name="Stadler P.F."/>
            <person name="Smith J."/>
            <person name="Kraus R.H."/>
            <person name="Zhao Y."/>
            <person name="Ren L."/>
            <person name="Fei J."/>
            <person name="Morisson M."/>
            <person name="Kaiser P."/>
            <person name="Griffin D.K."/>
            <person name="Rao M."/>
            <person name="Pitel F."/>
            <person name="Wang J."/>
            <person name="Li N."/>
        </authorList>
    </citation>
    <scope>NUCLEOTIDE SEQUENCE [LARGE SCALE GENOMIC DNA]</scope>
</reference>